<reference evidence="5 6" key="1">
    <citation type="submission" date="2017-03" db="EMBL/GenBank/DDBJ databases">
        <title>Genome of the blue death feigning beetle - Asbolus verrucosus.</title>
        <authorList>
            <person name="Rider S.D."/>
        </authorList>
    </citation>
    <scope>NUCLEOTIDE SEQUENCE [LARGE SCALE GENOMIC DNA]</scope>
    <source>
        <strain evidence="5">Butters</strain>
        <tissue evidence="5">Head and leg muscle</tissue>
    </source>
</reference>
<dbReference type="Pfam" id="PF00071">
    <property type="entry name" value="Ras"/>
    <property type="match status" value="1"/>
</dbReference>
<dbReference type="PROSITE" id="PS51419">
    <property type="entry name" value="RAB"/>
    <property type="match status" value="1"/>
</dbReference>
<gene>
    <name evidence="5" type="ORF">BDFB_008466</name>
</gene>
<dbReference type="AlphaFoldDB" id="A0A482W280"/>
<dbReference type="PANTHER" id="PTHR24072">
    <property type="entry name" value="RHO FAMILY GTPASE"/>
    <property type="match status" value="1"/>
</dbReference>
<dbReference type="SMART" id="SM00174">
    <property type="entry name" value="RHO"/>
    <property type="match status" value="1"/>
</dbReference>
<dbReference type="GO" id="GO:0001667">
    <property type="term" value="P:ameboidal-type cell migration"/>
    <property type="evidence" value="ECO:0007669"/>
    <property type="project" value="UniProtKB-ARBA"/>
</dbReference>
<evidence type="ECO:0000313" key="6">
    <source>
        <dbReference type="Proteomes" id="UP000292052"/>
    </source>
</evidence>
<dbReference type="GO" id="GO:0007264">
    <property type="term" value="P:small GTPase-mediated signal transduction"/>
    <property type="evidence" value="ECO:0007669"/>
    <property type="project" value="InterPro"/>
</dbReference>
<dbReference type="EMBL" id="QDEB01036220">
    <property type="protein sequence ID" value="RZC39242.1"/>
    <property type="molecule type" value="Genomic_DNA"/>
</dbReference>
<sequence>MSENIIKCVAVGDGFVGKTTLLARLCKKECDKEYNPTIFDNHSISSVYNGQTYDIILIDTAGQEGYSMLRKQMQESADIFLLCFSVSSTDSFSNVKEVWLPEVEAYPSASKILIGTKSDLRNDPETVDKLNASGAIFVSNSQAMNFAQSHNMKYVECSSAAQTMFQKKSH</sequence>
<dbReference type="GO" id="GO:0022412">
    <property type="term" value="P:cellular process involved in reproduction in multicellular organism"/>
    <property type="evidence" value="ECO:0007669"/>
    <property type="project" value="UniProtKB-ARBA"/>
</dbReference>
<dbReference type="SMART" id="SM00175">
    <property type="entry name" value="RAB"/>
    <property type="match status" value="1"/>
</dbReference>
<name>A0A482W280_ASBVE</name>
<dbReference type="CDD" id="cd00157">
    <property type="entry name" value="Rho"/>
    <property type="match status" value="1"/>
</dbReference>
<dbReference type="FunFam" id="3.40.50.300:FF:002060">
    <property type="entry name" value="Rho family GTPase"/>
    <property type="match status" value="1"/>
</dbReference>
<keyword evidence="6" id="KW-1185">Reference proteome</keyword>
<dbReference type="GO" id="GO:0035006">
    <property type="term" value="P:melanization defense response"/>
    <property type="evidence" value="ECO:0007669"/>
    <property type="project" value="UniProtKB-ARBA"/>
</dbReference>
<dbReference type="InterPro" id="IPR003578">
    <property type="entry name" value="Small_GTPase_Rho"/>
</dbReference>
<comment type="subcellular location">
    <subcellularLocation>
        <location evidence="1">Membrane</location>
    </subcellularLocation>
</comment>
<keyword evidence="3" id="KW-0342">GTP-binding</keyword>
<dbReference type="InterPro" id="IPR001806">
    <property type="entry name" value="Small_GTPase"/>
</dbReference>
<dbReference type="OrthoDB" id="6694981at2759"/>
<dbReference type="PROSITE" id="PS51420">
    <property type="entry name" value="RHO"/>
    <property type="match status" value="1"/>
</dbReference>
<dbReference type="Proteomes" id="UP000292052">
    <property type="component" value="Unassembled WGS sequence"/>
</dbReference>
<dbReference type="GO" id="GO:0051301">
    <property type="term" value="P:cell division"/>
    <property type="evidence" value="ECO:0007669"/>
    <property type="project" value="UniProtKB-KW"/>
</dbReference>
<keyword evidence="2" id="KW-0547">Nucleotide-binding</keyword>
<dbReference type="SUPFAM" id="SSF52540">
    <property type="entry name" value="P-loop containing nucleoside triphosphate hydrolases"/>
    <property type="match status" value="1"/>
</dbReference>
<evidence type="ECO:0000313" key="5">
    <source>
        <dbReference type="EMBL" id="RZC39242.1"/>
    </source>
</evidence>
<dbReference type="PROSITE" id="PS51421">
    <property type="entry name" value="RAS"/>
    <property type="match status" value="1"/>
</dbReference>
<dbReference type="SMART" id="SM00173">
    <property type="entry name" value="RAS"/>
    <property type="match status" value="1"/>
</dbReference>
<evidence type="ECO:0000256" key="3">
    <source>
        <dbReference type="ARBA" id="ARBA00023134"/>
    </source>
</evidence>
<keyword evidence="5" id="KW-0132">Cell division</keyword>
<dbReference type="NCBIfam" id="TIGR00231">
    <property type="entry name" value="small_GTP"/>
    <property type="match status" value="1"/>
</dbReference>
<accession>A0A482W280</accession>
<dbReference type="STRING" id="1661398.A0A482W280"/>
<evidence type="ECO:0000256" key="4">
    <source>
        <dbReference type="ARBA" id="ARBA00023136"/>
    </source>
</evidence>
<dbReference type="GO" id="GO:0035099">
    <property type="term" value="P:hemocyte migration"/>
    <property type="evidence" value="ECO:0007669"/>
    <property type="project" value="UniProtKB-ARBA"/>
</dbReference>
<dbReference type="GO" id="GO:0005525">
    <property type="term" value="F:GTP binding"/>
    <property type="evidence" value="ECO:0007669"/>
    <property type="project" value="UniProtKB-KW"/>
</dbReference>
<dbReference type="InterPro" id="IPR027417">
    <property type="entry name" value="P-loop_NTPase"/>
</dbReference>
<organism evidence="5 6">
    <name type="scientific">Asbolus verrucosus</name>
    <name type="common">Desert ironclad beetle</name>
    <dbReference type="NCBI Taxonomy" id="1661398"/>
    <lineage>
        <taxon>Eukaryota</taxon>
        <taxon>Metazoa</taxon>
        <taxon>Ecdysozoa</taxon>
        <taxon>Arthropoda</taxon>
        <taxon>Hexapoda</taxon>
        <taxon>Insecta</taxon>
        <taxon>Pterygota</taxon>
        <taxon>Neoptera</taxon>
        <taxon>Endopterygota</taxon>
        <taxon>Coleoptera</taxon>
        <taxon>Polyphaga</taxon>
        <taxon>Cucujiformia</taxon>
        <taxon>Tenebrionidae</taxon>
        <taxon>Pimeliinae</taxon>
        <taxon>Asbolus</taxon>
    </lineage>
</organism>
<dbReference type="InterPro" id="IPR005225">
    <property type="entry name" value="Small_GTP-bd"/>
</dbReference>
<protein>
    <submittedName>
        <fullName evidence="5">Cell division control protein 42-like</fullName>
    </submittedName>
</protein>
<evidence type="ECO:0000256" key="2">
    <source>
        <dbReference type="ARBA" id="ARBA00022741"/>
    </source>
</evidence>
<dbReference type="GO" id="GO:0003006">
    <property type="term" value="P:developmental process involved in reproduction"/>
    <property type="evidence" value="ECO:0007669"/>
    <property type="project" value="UniProtKB-ARBA"/>
</dbReference>
<dbReference type="GO" id="GO:0016020">
    <property type="term" value="C:membrane"/>
    <property type="evidence" value="ECO:0007669"/>
    <property type="project" value="UniProtKB-SubCell"/>
</dbReference>
<comment type="caution">
    <text evidence="5">The sequence shown here is derived from an EMBL/GenBank/DDBJ whole genome shotgun (WGS) entry which is preliminary data.</text>
</comment>
<dbReference type="GO" id="GO:0003924">
    <property type="term" value="F:GTPase activity"/>
    <property type="evidence" value="ECO:0007669"/>
    <property type="project" value="InterPro"/>
</dbReference>
<keyword evidence="5" id="KW-0131">Cell cycle</keyword>
<dbReference type="PRINTS" id="PR00449">
    <property type="entry name" value="RASTRNSFRMNG"/>
</dbReference>
<evidence type="ECO:0000256" key="1">
    <source>
        <dbReference type="ARBA" id="ARBA00004370"/>
    </source>
</evidence>
<keyword evidence="4" id="KW-0472">Membrane</keyword>
<proteinExistence type="predicted"/>
<dbReference type="Gene3D" id="3.40.50.300">
    <property type="entry name" value="P-loop containing nucleotide triphosphate hydrolases"/>
    <property type="match status" value="1"/>
</dbReference>